<evidence type="ECO:0000313" key="1">
    <source>
        <dbReference type="EMBL" id="KAG0272489.1"/>
    </source>
</evidence>
<sequence length="154" mass="16769">MAVILSYAFVASPTYRKAPAARSARYTLAAASASLAIEIPASARTALEQASAFSPPSTPPLLSASSSSFSDGITLLEDDISFAICEKEKTRRKSQEFFFPRQTSFESAVPSVTRARDVVLKDHPTVDGAYAEYERLYNADSLVTKDGRHMVRLL</sequence>
<dbReference type="EMBL" id="JAAAIL010000917">
    <property type="protein sequence ID" value="KAG0272489.1"/>
    <property type="molecule type" value="Genomic_DNA"/>
</dbReference>
<keyword evidence="2" id="KW-1185">Reference proteome</keyword>
<name>A0AAD4H5E4_9FUNG</name>
<reference evidence="1" key="1">
    <citation type="journal article" date="2020" name="Fungal Divers.">
        <title>Resolving the Mortierellaceae phylogeny through synthesis of multi-gene phylogenetics and phylogenomics.</title>
        <authorList>
            <person name="Vandepol N."/>
            <person name="Liber J."/>
            <person name="Desiro A."/>
            <person name="Na H."/>
            <person name="Kennedy M."/>
            <person name="Barry K."/>
            <person name="Grigoriev I.V."/>
            <person name="Miller A.N."/>
            <person name="O'Donnell K."/>
            <person name="Stajich J.E."/>
            <person name="Bonito G."/>
        </authorList>
    </citation>
    <scope>NUCLEOTIDE SEQUENCE</scope>
    <source>
        <strain evidence="1">NRRL 28262</strain>
    </source>
</reference>
<evidence type="ECO:0000313" key="2">
    <source>
        <dbReference type="Proteomes" id="UP001194580"/>
    </source>
</evidence>
<organism evidence="1 2">
    <name type="scientific">Linnemannia exigua</name>
    <dbReference type="NCBI Taxonomy" id="604196"/>
    <lineage>
        <taxon>Eukaryota</taxon>
        <taxon>Fungi</taxon>
        <taxon>Fungi incertae sedis</taxon>
        <taxon>Mucoromycota</taxon>
        <taxon>Mortierellomycotina</taxon>
        <taxon>Mortierellomycetes</taxon>
        <taxon>Mortierellales</taxon>
        <taxon>Mortierellaceae</taxon>
        <taxon>Linnemannia</taxon>
    </lineage>
</organism>
<protein>
    <submittedName>
        <fullName evidence="1">Uncharacterized protein</fullName>
    </submittedName>
</protein>
<gene>
    <name evidence="1" type="ORF">BGZ95_011759</name>
</gene>
<accession>A0AAD4H5E4</accession>
<comment type="caution">
    <text evidence="1">The sequence shown here is derived from an EMBL/GenBank/DDBJ whole genome shotgun (WGS) entry which is preliminary data.</text>
</comment>
<dbReference type="Proteomes" id="UP001194580">
    <property type="component" value="Unassembled WGS sequence"/>
</dbReference>
<proteinExistence type="predicted"/>
<dbReference type="AlphaFoldDB" id="A0AAD4H5E4"/>